<dbReference type="Gene3D" id="2.20.230.10">
    <property type="entry name" value="Resuscitation-promoting factor rpfb"/>
    <property type="match status" value="1"/>
</dbReference>
<dbReference type="RefSeq" id="WP_193499667.1">
    <property type="nucleotide sequence ID" value="NZ_JADCKC010000001.1"/>
</dbReference>
<reference evidence="5 6" key="1">
    <citation type="submission" date="2020-10" db="EMBL/GenBank/DDBJ databases">
        <title>ChiBAC.</title>
        <authorList>
            <person name="Zenner C."/>
            <person name="Hitch T.C.A."/>
            <person name="Clavel T."/>
        </authorList>
    </citation>
    <scope>NUCLEOTIDE SEQUENCE [LARGE SCALE GENOMIC DNA]</scope>
    <source>
        <strain evidence="5 6">DSM 109015</strain>
    </source>
</reference>
<accession>A0ABR9QZL0</accession>
<dbReference type="PANTHER" id="PTHR21666:SF270">
    <property type="entry name" value="MUREIN HYDROLASE ACTIVATOR ENVC"/>
    <property type="match status" value="1"/>
</dbReference>
<organism evidence="5 6">
    <name type="scientific">Gemmiger gallinarum</name>
    <dbReference type="NCBI Taxonomy" id="2779354"/>
    <lineage>
        <taxon>Bacteria</taxon>
        <taxon>Bacillati</taxon>
        <taxon>Bacillota</taxon>
        <taxon>Clostridia</taxon>
        <taxon>Eubacteriales</taxon>
        <taxon>Gemmiger</taxon>
    </lineage>
</organism>
<keyword evidence="1" id="KW-0732">Signal</keyword>
<gene>
    <name evidence="5" type="ORF">INF35_00685</name>
</gene>
<dbReference type="Pfam" id="PF07501">
    <property type="entry name" value="G5"/>
    <property type="match status" value="1"/>
</dbReference>
<evidence type="ECO:0000256" key="3">
    <source>
        <dbReference type="SAM" id="Phobius"/>
    </source>
</evidence>
<evidence type="ECO:0000256" key="1">
    <source>
        <dbReference type="ARBA" id="ARBA00022729"/>
    </source>
</evidence>
<evidence type="ECO:0000313" key="5">
    <source>
        <dbReference type="EMBL" id="MBE5036322.1"/>
    </source>
</evidence>
<dbReference type="SUPFAM" id="SSF51261">
    <property type="entry name" value="Duplicated hybrid motif"/>
    <property type="match status" value="1"/>
</dbReference>
<keyword evidence="3" id="KW-0812">Transmembrane</keyword>
<keyword evidence="3" id="KW-1133">Transmembrane helix</keyword>
<dbReference type="InterPro" id="IPR011055">
    <property type="entry name" value="Dup_hybrid_motif"/>
</dbReference>
<feature type="compositionally biased region" description="Basic and acidic residues" evidence="2">
    <location>
        <begin position="1"/>
        <end position="10"/>
    </location>
</feature>
<feature type="transmembrane region" description="Helical" evidence="3">
    <location>
        <begin position="166"/>
        <end position="191"/>
    </location>
</feature>
<dbReference type="PANTHER" id="PTHR21666">
    <property type="entry name" value="PEPTIDASE-RELATED"/>
    <property type="match status" value="1"/>
</dbReference>
<proteinExistence type="predicted"/>
<comment type="caution">
    <text evidence="5">The sequence shown here is derived from an EMBL/GenBank/DDBJ whole genome shotgun (WGS) entry which is preliminary data.</text>
</comment>
<evidence type="ECO:0000313" key="6">
    <source>
        <dbReference type="Proteomes" id="UP000768567"/>
    </source>
</evidence>
<dbReference type="Gene3D" id="2.70.70.10">
    <property type="entry name" value="Glucose Permease (Domain IIA)"/>
    <property type="match status" value="1"/>
</dbReference>
<keyword evidence="3" id="KW-0472">Membrane</keyword>
<name>A0ABR9QZL0_9FIRM</name>
<dbReference type="SMART" id="SM01208">
    <property type="entry name" value="G5"/>
    <property type="match status" value="1"/>
</dbReference>
<dbReference type="PROSITE" id="PS51109">
    <property type="entry name" value="G5"/>
    <property type="match status" value="1"/>
</dbReference>
<dbReference type="CDD" id="cd12797">
    <property type="entry name" value="M23_peptidase"/>
    <property type="match status" value="1"/>
</dbReference>
<dbReference type="EMBL" id="JADCKC010000001">
    <property type="protein sequence ID" value="MBE5036322.1"/>
    <property type="molecule type" value="Genomic_DNA"/>
</dbReference>
<dbReference type="InterPro" id="IPR016047">
    <property type="entry name" value="M23ase_b-sheet_dom"/>
</dbReference>
<protein>
    <submittedName>
        <fullName evidence="5">Peptidoglycan DD-metalloendopeptidase family protein</fullName>
    </submittedName>
</protein>
<dbReference type="Pfam" id="PF01551">
    <property type="entry name" value="Peptidase_M23"/>
    <property type="match status" value="1"/>
</dbReference>
<dbReference type="InterPro" id="IPR050570">
    <property type="entry name" value="Cell_wall_metabolism_enzyme"/>
</dbReference>
<evidence type="ECO:0000256" key="2">
    <source>
        <dbReference type="SAM" id="MobiDB-lite"/>
    </source>
</evidence>
<dbReference type="InterPro" id="IPR011098">
    <property type="entry name" value="G5_dom"/>
</dbReference>
<evidence type="ECO:0000259" key="4">
    <source>
        <dbReference type="PROSITE" id="PS51109"/>
    </source>
</evidence>
<feature type="domain" description="G5" evidence="4">
    <location>
        <begin position="412"/>
        <end position="493"/>
    </location>
</feature>
<sequence length="627" mass="69865">MKSQIDEKQQNEGGSSRPPKPPRGRFGAWLDERRVKKTVRIWHKRQKKAARRSRLSDLIHQLPHATLIGDALYMVGFWTEYAVICVGRTVLRAVTAILSHAGAILLMIVRPLAIGIITFLEDLLEPFARMRSGLRHIRELPEQHPDEDARQIRAEKIQYFKRGTKLYLPLVWNALSYVLPVAAAVLLVWVVRTQLGYTYLLEVRVGDKTVGYVSSEQVFDNARDDVESRIERARSVMEAAGVETTDDQWEITPTYTLAVSGDVMTESEVADAILSASSDEIGSGTAVYVDGELSFVTTEGDHLRSYLDAVKQPYEDSFDFNRRVEFVHDITLVDGVYFLSSIVPYDTVISTLNAKSEPSIYTLEEDQTAGEAAETLGVDFQTLQGWNPDLADEDTELTEGSALITSDAKAELLQVKVIERTTEVEDVDFDVVKTESDEYDFGDEVVIQEGQNGQQEVIRDITYIDGQVSDVSIVQINTLVEPVTEQVVVGTRLESGMVAQVGSGTFYWPVPNYRYVSRWMSSDHKGADIVAPAGTPIIAADSGKIEYAGWHNHPYGYGNYVIIDHGNGWKTLYGHMSAFAVSTGDAVEAGQVIGYVGNTGYSFGNHCHFEMYYNNSLVSAKTYFPNM</sequence>
<dbReference type="Proteomes" id="UP000768567">
    <property type="component" value="Unassembled WGS sequence"/>
</dbReference>
<keyword evidence="6" id="KW-1185">Reference proteome</keyword>
<feature type="region of interest" description="Disordered" evidence="2">
    <location>
        <begin position="1"/>
        <end position="27"/>
    </location>
</feature>